<dbReference type="GO" id="GO:0032153">
    <property type="term" value="C:cell division site"/>
    <property type="evidence" value="ECO:0007669"/>
    <property type="project" value="UniProtKB-UniRule"/>
</dbReference>
<dbReference type="PANTHER" id="PTHR35851">
    <property type="entry name" value="CELL DIVISION PROTEIN FTSQ"/>
    <property type="match status" value="1"/>
</dbReference>
<dbReference type="Pfam" id="PF03799">
    <property type="entry name" value="FtsQ_DivIB_C"/>
    <property type="match status" value="1"/>
</dbReference>
<evidence type="ECO:0000256" key="5">
    <source>
        <dbReference type="ARBA" id="ARBA00022692"/>
    </source>
</evidence>
<evidence type="ECO:0000256" key="7">
    <source>
        <dbReference type="ARBA" id="ARBA00023136"/>
    </source>
</evidence>
<proteinExistence type="inferred from homology"/>
<evidence type="ECO:0000256" key="1">
    <source>
        <dbReference type="ARBA" id="ARBA00004370"/>
    </source>
</evidence>
<evidence type="ECO:0000256" key="6">
    <source>
        <dbReference type="ARBA" id="ARBA00022989"/>
    </source>
</evidence>
<comment type="subcellular location">
    <subcellularLocation>
        <location evidence="9">Cell inner membrane</location>
        <topology evidence="9">Single-pass type II membrane protein</topology>
    </subcellularLocation>
    <subcellularLocation>
        <location evidence="1">Membrane</location>
    </subcellularLocation>
    <text evidence="9">Localizes to the division septum.</text>
</comment>
<dbReference type="AlphaFoldDB" id="A0A8J7IVS5"/>
<sequence length="273" mass="30562">MAYRMQRLSLTPLFRGFMRFGVPALAALGVVGFLMNNAASREMITTQVNTLRKAFEERPEFMVKAMAIDGASEKVAADIRVILPIEFPLTSFDLDLEEMRRQIGELDPVATASLRVREGGILQIDVTERVPAVVWRGPEGVFLLDETGHRVRSLLARAERPDLPLITGAGAELAVEEARRLMAVAQPLENRLRGLVRVGSRRWDLVFDRNQRVMLPAEDPVSAMRRVLALNNAQDLMERDVTVIDMRLPGRPTLRLAQEASEGLQRIRALGNE</sequence>
<dbReference type="GO" id="GO:0005886">
    <property type="term" value="C:plasma membrane"/>
    <property type="evidence" value="ECO:0007669"/>
    <property type="project" value="UniProtKB-SubCell"/>
</dbReference>
<keyword evidence="6 9" id="KW-1133">Transmembrane helix</keyword>
<name>A0A8J7IVS5_9RHOB</name>
<comment type="similarity">
    <text evidence="9">Belongs to the FtsQ/DivIB family. FtsQ subfamily.</text>
</comment>
<keyword evidence="4 9" id="KW-0132">Cell division</keyword>
<keyword evidence="3 9" id="KW-0997">Cell inner membrane</keyword>
<keyword evidence="12" id="KW-1185">Reference proteome</keyword>
<evidence type="ECO:0000313" key="11">
    <source>
        <dbReference type="EMBL" id="MBI1492550.1"/>
    </source>
</evidence>
<evidence type="ECO:0000259" key="10">
    <source>
        <dbReference type="PROSITE" id="PS51779"/>
    </source>
</evidence>
<evidence type="ECO:0000256" key="9">
    <source>
        <dbReference type="HAMAP-Rule" id="MF_00911"/>
    </source>
</evidence>
<dbReference type="Gene3D" id="3.40.50.11690">
    <property type="entry name" value="Cell division protein FtsQ/DivIB"/>
    <property type="match status" value="1"/>
</dbReference>
<comment type="caution">
    <text evidence="11">The sequence shown here is derived from an EMBL/GenBank/DDBJ whole genome shotgun (WGS) entry which is preliminary data.</text>
</comment>
<keyword evidence="8 9" id="KW-0131">Cell cycle</keyword>
<comment type="function">
    <text evidence="9">Essential cell division protein.</text>
</comment>
<feature type="domain" description="POTRA" evidence="10">
    <location>
        <begin position="61"/>
        <end position="129"/>
    </location>
</feature>
<dbReference type="GO" id="GO:0090529">
    <property type="term" value="P:cell septum assembly"/>
    <property type="evidence" value="ECO:0007669"/>
    <property type="project" value="InterPro"/>
</dbReference>
<accession>A0A8J7IVS5</accession>
<dbReference type="HAMAP" id="MF_00911">
    <property type="entry name" value="FtsQ_subfam"/>
    <property type="match status" value="1"/>
</dbReference>
<gene>
    <name evidence="9" type="primary">ftsQ</name>
    <name evidence="11" type="ORF">H1D41_02750</name>
</gene>
<keyword evidence="2 9" id="KW-1003">Cell membrane</keyword>
<dbReference type="Proteomes" id="UP000640583">
    <property type="component" value="Unassembled WGS sequence"/>
</dbReference>
<evidence type="ECO:0000313" key="12">
    <source>
        <dbReference type="Proteomes" id="UP000640583"/>
    </source>
</evidence>
<keyword evidence="5 9" id="KW-0812">Transmembrane</keyword>
<organism evidence="11 12">
    <name type="scientific">Halocynthiibacter styelae</name>
    <dbReference type="NCBI Taxonomy" id="2761955"/>
    <lineage>
        <taxon>Bacteria</taxon>
        <taxon>Pseudomonadati</taxon>
        <taxon>Pseudomonadota</taxon>
        <taxon>Alphaproteobacteria</taxon>
        <taxon>Rhodobacterales</taxon>
        <taxon>Paracoccaceae</taxon>
        <taxon>Halocynthiibacter</taxon>
    </lineage>
</organism>
<dbReference type="InterPro" id="IPR034746">
    <property type="entry name" value="POTRA"/>
</dbReference>
<evidence type="ECO:0000256" key="2">
    <source>
        <dbReference type="ARBA" id="ARBA00022475"/>
    </source>
</evidence>
<dbReference type="PROSITE" id="PS51779">
    <property type="entry name" value="POTRA"/>
    <property type="match status" value="1"/>
</dbReference>
<evidence type="ECO:0000256" key="3">
    <source>
        <dbReference type="ARBA" id="ARBA00022519"/>
    </source>
</evidence>
<dbReference type="InterPro" id="IPR005548">
    <property type="entry name" value="Cell_div_FtsQ/DivIB_C"/>
</dbReference>
<dbReference type="InterPro" id="IPR045335">
    <property type="entry name" value="FtsQ_C_sf"/>
</dbReference>
<dbReference type="PANTHER" id="PTHR35851:SF1">
    <property type="entry name" value="CELL DIVISION PROTEIN FTSQ"/>
    <property type="match status" value="1"/>
</dbReference>
<dbReference type="InterPro" id="IPR026579">
    <property type="entry name" value="FtsQ"/>
</dbReference>
<dbReference type="EMBL" id="JADCKQ010000002">
    <property type="protein sequence ID" value="MBI1492550.1"/>
    <property type="molecule type" value="Genomic_DNA"/>
</dbReference>
<evidence type="ECO:0000256" key="8">
    <source>
        <dbReference type="ARBA" id="ARBA00023306"/>
    </source>
</evidence>
<reference evidence="11" key="1">
    <citation type="submission" date="2020-10" db="EMBL/GenBank/DDBJ databases">
        <title>Paenihalocynthiibacter styelae gen. nov., sp. nov., isolated from stalked sea squirt Styela clava.</title>
        <authorList>
            <person name="Kim Y.-O."/>
            <person name="Yoon J.-H."/>
        </authorList>
    </citation>
    <scope>NUCLEOTIDE SEQUENCE</scope>
    <source>
        <strain evidence="11">MYP1-1</strain>
    </source>
</reference>
<evidence type="ECO:0000256" key="4">
    <source>
        <dbReference type="ARBA" id="ARBA00022618"/>
    </source>
</evidence>
<protein>
    <recommendedName>
        <fullName evidence="9">Cell division protein FtsQ</fullName>
    </recommendedName>
</protein>
<keyword evidence="7 9" id="KW-0472">Membrane</keyword>
<dbReference type="GO" id="GO:0043093">
    <property type="term" value="P:FtsZ-dependent cytokinesis"/>
    <property type="evidence" value="ECO:0007669"/>
    <property type="project" value="UniProtKB-UniRule"/>
</dbReference>